<gene>
    <name evidence="1" type="ORF">K466DRAFT_612823</name>
</gene>
<keyword evidence="2" id="KW-1185">Reference proteome</keyword>
<sequence>MLTTATTMVTNDEYYDFSPSVRIALTESIPLNEAGLEHRQDAGTGEQYMVYRIRDMDFRGRRIGARTNHLPGYPKIADITRTTRANMEDSNENTRSFGICADMWKFDQVCQSSLFLGGAEGTTREFVYACATDPILARLLFIASLMVYLITRMDAFFVVPEVLI</sequence>
<organism evidence="1 2">
    <name type="scientific">Polyporus arcularius HHB13444</name>
    <dbReference type="NCBI Taxonomy" id="1314778"/>
    <lineage>
        <taxon>Eukaryota</taxon>
        <taxon>Fungi</taxon>
        <taxon>Dikarya</taxon>
        <taxon>Basidiomycota</taxon>
        <taxon>Agaricomycotina</taxon>
        <taxon>Agaricomycetes</taxon>
        <taxon>Polyporales</taxon>
        <taxon>Polyporaceae</taxon>
        <taxon>Polyporus</taxon>
    </lineage>
</organism>
<proteinExistence type="predicted"/>
<protein>
    <submittedName>
        <fullName evidence="1">Uncharacterized protein</fullName>
    </submittedName>
</protein>
<dbReference type="InParanoid" id="A0A5C3PWB9"/>
<evidence type="ECO:0000313" key="2">
    <source>
        <dbReference type="Proteomes" id="UP000308197"/>
    </source>
</evidence>
<reference evidence="1 2" key="1">
    <citation type="journal article" date="2019" name="Nat. Ecol. Evol.">
        <title>Megaphylogeny resolves global patterns of mushroom evolution.</title>
        <authorList>
            <person name="Varga T."/>
            <person name="Krizsan K."/>
            <person name="Foldi C."/>
            <person name="Dima B."/>
            <person name="Sanchez-Garcia M."/>
            <person name="Sanchez-Ramirez S."/>
            <person name="Szollosi G.J."/>
            <person name="Szarkandi J.G."/>
            <person name="Papp V."/>
            <person name="Albert L."/>
            <person name="Andreopoulos W."/>
            <person name="Angelini C."/>
            <person name="Antonin V."/>
            <person name="Barry K.W."/>
            <person name="Bougher N.L."/>
            <person name="Buchanan P."/>
            <person name="Buyck B."/>
            <person name="Bense V."/>
            <person name="Catcheside P."/>
            <person name="Chovatia M."/>
            <person name="Cooper J."/>
            <person name="Damon W."/>
            <person name="Desjardin D."/>
            <person name="Finy P."/>
            <person name="Geml J."/>
            <person name="Haridas S."/>
            <person name="Hughes K."/>
            <person name="Justo A."/>
            <person name="Karasinski D."/>
            <person name="Kautmanova I."/>
            <person name="Kiss B."/>
            <person name="Kocsube S."/>
            <person name="Kotiranta H."/>
            <person name="LaButti K.M."/>
            <person name="Lechner B.E."/>
            <person name="Liimatainen K."/>
            <person name="Lipzen A."/>
            <person name="Lukacs Z."/>
            <person name="Mihaltcheva S."/>
            <person name="Morgado L.N."/>
            <person name="Niskanen T."/>
            <person name="Noordeloos M.E."/>
            <person name="Ohm R.A."/>
            <person name="Ortiz-Santana B."/>
            <person name="Ovrebo C."/>
            <person name="Racz N."/>
            <person name="Riley R."/>
            <person name="Savchenko A."/>
            <person name="Shiryaev A."/>
            <person name="Soop K."/>
            <person name="Spirin V."/>
            <person name="Szebenyi C."/>
            <person name="Tomsovsky M."/>
            <person name="Tulloss R.E."/>
            <person name="Uehling J."/>
            <person name="Grigoriev I.V."/>
            <person name="Vagvolgyi C."/>
            <person name="Papp T."/>
            <person name="Martin F.M."/>
            <person name="Miettinen O."/>
            <person name="Hibbett D.S."/>
            <person name="Nagy L.G."/>
        </authorList>
    </citation>
    <scope>NUCLEOTIDE SEQUENCE [LARGE SCALE GENOMIC DNA]</scope>
    <source>
        <strain evidence="1 2">HHB13444</strain>
    </source>
</reference>
<evidence type="ECO:0000313" key="1">
    <source>
        <dbReference type="EMBL" id="TFK93832.1"/>
    </source>
</evidence>
<name>A0A5C3PWB9_9APHY</name>
<dbReference type="Proteomes" id="UP000308197">
    <property type="component" value="Unassembled WGS sequence"/>
</dbReference>
<accession>A0A5C3PWB9</accession>
<dbReference type="AlphaFoldDB" id="A0A5C3PWB9"/>
<dbReference type="EMBL" id="ML210976">
    <property type="protein sequence ID" value="TFK93832.1"/>
    <property type="molecule type" value="Genomic_DNA"/>
</dbReference>